<evidence type="ECO:0000313" key="2">
    <source>
        <dbReference type="Proteomes" id="UP001158049"/>
    </source>
</evidence>
<protein>
    <submittedName>
        <fullName evidence="1">Uncharacterized protein</fullName>
    </submittedName>
</protein>
<dbReference type="EMBL" id="FXUL01000018">
    <property type="protein sequence ID" value="SMP72486.1"/>
    <property type="molecule type" value="Genomic_DNA"/>
</dbReference>
<keyword evidence="2" id="KW-1185">Reference proteome</keyword>
<proteinExistence type="predicted"/>
<comment type="caution">
    <text evidence="1">The sequence shown here is derived from an EMBL/GenBank/DDBJ whole genome shotgun (WGS) entry which is preliminary data.</text>
</comment>
<sequence length="110" mass="12589">MNQAVETQNQTPCNCRRCGFDLESDDFEYQERLEINFRAGYASVFGDENVVRTVLCQNCVKDVLGQWLEIVEDDDSHQAAVSQPVGAYQPHQVRETDVRQIDIDFEADKS</sequence>
<dbReference type="Proteomes" id="UP001158049">
    <property type="component" value="Unassembled WGS sequence"/>
</dbReference>
<gene>
    <name evidence="1" type="ORF">SAMN06295970_11840</name>
</gene>
<evidence type="ECO:0000313" key="1">
    <source>
        <dbReference type="EMBL" id="SMP72486.1"/>
    </source>
</evidence>
<name>A0ABY1QLS5_9BURK</name>
<reference evidence="1 2" key="1">
    <citation type="submission" date="2017-05" db="EMBL/GenBank/DDBJ databases">
        <authorList>
            <person name="Varghese N."/>
            <person name="Submissions S."/>
        </authorList>
    </citation>
    <scope>NUCLEOTIDE SEQUENCE [LARGE SCALE GENOMIC DNA]</scope>
    <source>
        <strain evidence="1 2">DSM 26001</strain>
    </source>
</reference>
<dbReference type="RefSeq" id="WP_283444093.1">
    <property type="nucleotide sequence ID" value="NZ_FXUL01000018.1"/>
</dbReference>
<organism evidence="1 2">
    <name type="scientific">Noviherbaspirillum suwonense</name>
    <dbReference type="NCBI Taxonomy" id="1224511"/>
    <lineage>
        <taxon>Bacteria</taxon>
        <taxon>Pseudomonadati</taxon>
        <taxon>Pseudomonadota</taxon>
        <taxon>Betaproteobacteria</taxon>
        <taxon>Burkholderiales</taxon>
        <taxon>Oxalobacteraceae</taxon>
        <taxon>Noviherbaspirillum</taxon>
    </lineage>
</organism>
<accession>A0ABY1QLS5</accession>